<dbReference type="InterPro" id="IPR016181">
    <property type="entry name" value="Acyl_CoA_acyltransferase"/>
</dbReference>
<gene>
    <name evidence="3" type="ORF">BP01DRAFT_393344</name>
</gene>
<name>A0A318ZIG0_9EURO</name>
<dbReference type="GO" id="GO:0016747">
    <property type="term" value="F:acyltransferase activity, transferring groups other than amino-acyl groups"/>
    <property type="evidence" value="ECO:0007669"/>
    <property type="project" value="InterPro"/>
</dbReference>
<evidence type="ECO:0000313" key="4">
    <source>
        <dbReference type="Proteomes" id="UP000248349"/>
    </source>
</evidence>
<dbReference type="RefSeq" id="XP_025429462.1">
    <property type="nucleotide sequence ID" value="XM_025578228.1"/>
</dbReference>
<dbReference type="STRING" id="1450539.A0A318ZIG0"/>
<proteinExistence type="predicted"/>
<accession>A0A318ZIG0</accession>
<dbReference type="PANTHER" id="PTHR42791">
    <property type="entry name" value="GNAT FAMILY ACETYLTRANSFERASE"/>
    <property type="match status" value="1"/>
</dbReference>
<dbReference type="CDD" id="cd04301">
    <property type="entry name" value="NAT_SF"/>
    <property type="match status" value="1"/>
</dbReference>
<reference evidence="3 4" key="1">
    <citation type="submission" date="2016-12" db="EMBL/GenBank/DDBJ databases">
        <title>The genomes of Aspergillus section Nigri reveals drivers in fungal speciation.</title>
        <authorList>
            <consortium name="DOE Joint Genome Institute"/>
            <person name="Vesth T.C."/>
            <person name="Nybo J."/>
            <person name="Theobald S."/>
            <person name="Brandl J."/>
            <person name="Frisvad J.C."/>
            <person name="Nielsen K.F."/>
            <person name="Lyhne E.K."/>
            <person name="Kogle M.E."/>
            <person name="Kuo A."/>
            <person name="Riley R."/>
            <person name="Clum A."/>
            <person name="Nolan M."/>
            <person name="Lipzen A."/>
            <person name="Salamov A."/>
            <person name="Henrissat B."/>
            <person name="Wiebenga A."/>
            <person name="De Vries R.P."/>
            <person name="Grigoriev I.V."/>
            <person name="Mortensen U.H."/>
            <person name="Andersen M.R."/>
            <person name="Baker S.E."/>
        </authorList>
    </citation>
    <scope>NUCLEOTIDE SEQUENCE [LARGE SCALE GENOMIC DNA]</scope>
    <source>
        <strain evidence="3 4">JOP 1030-1</strain>
    </source>
</reference>
<dbReference type="GeneID" id="37079457"/>
<dbReference type="InterPro" id="IPR052523">
    <property type="entry name" value="Trichothecene_AcTrans"/>
</dbReference>
<feature type="region of interest" description="Disordered" evidence="1">
    <location>
        <begin position="331"/>
        <end position="363"/>
    </location>
</feature>
<evidence type="ECO:0000259" key="2">
    <source>
        <dbReference type="PROSITE" id="PS51186"/>
    </source>
</evidence>
<evidence type="ECO:0000256" key="1">
    <source>
        <dbReference type="SAM" id="MobiDB-lite"/>
    </source>
</evidence>
<dbReference type="Proteomes" id="UP000248349">
    <property type="component" value="Unassembled WGS sequence"/>
</dbReference>
<evidence type="ECO:0000313" key="3">
    <source>
        <dbReference type="EMBL" id="PYH43480.1"/>
    </source>
</evidence>
<dbReference type="EMBL" id="KZ821243">
    <property type="protein sequence ID" value="PYH43480.1"/>
    <property type="molecule type" value="Genomic_DNA"/>
</dbReference>
<dbReference type="Pfam" id="PF13508">
    <property type="entry name" value="Acetyltransf_7"/>
    <property type="match status" value="1"/>
</dbReference>
<dbReference type="SUPFAM" id="SSF55729">
    <property type="entry name" value="Acyl-CoA N-acyltransferases (Nat)"/>
    <property type="match status" value="1"/>
</dbReference>
<dbReference type="AlphaFoldDB" id="A0A318ZIG0"/>
<dbReference type="PANTHER" id="PTHR42791:SF5">
    <property type="entry name" value="HYPOTHETICAL ACETYLTRANSFERASE (EUROFUNG)"/>
    <property type="match status" value="1"/>
</dbReference>
<sequence>MSPPPTPPPAFEIREVTTKAEFARLNDVLWTANFHPYEPIFTLCHATTGPTAADRATDQARDTDLHWAAHARNPASHYLYALDPRTGRVAGGCEWTFYHTNPFPDGPQPVPCTWYPEGSEKAEFVTHVLTQCLLPRQAWLRRAHAGLLLSSTIPGEWNQFDRGEWVNRMGVHPDYRRQGVGRLLMQWGHARIDAWGYECFIESGAMGRWLYEQCGYRRVMGLAVDCARKDPSEEWERLMFEYRSLGMLLLWRPPRGVWDETVPAGPWAVTEGTWQDAQGGGEPLFGSTTSTTSFKMTIPFPMIGPESYGLYTRRAAPRSLEADALAKELQSTDVSRGQLGSRSSSAATMITTSTTSSSSSWRQKLSQKYKKFHFA</sequence>
<feature type="domain" description="N-acetyltransferase" evidence="2">
    <location>
        <begin position="82"/>
        <end position="241"/>
    </location>
</feature>
<feature type="compositionally biased region" description="Low complexity" evidence="1">
    <location>
        <begin position="341"/>
        <end position="360"/>
    </location>
</feature>
<dbReference type="InterPro" id="IPR000182">
    <property type="entry name" value="GNAT_dom"/>
</dbReference>
<feature type="compositionally biased region" description="Polar residues" evidence="1">
    <location>
        <begin position="331"/>
        <end position="340"/>
    </location>
</feature>
<organism evidence="3 4">
    <name type="scientific">Aspergillus saccharolyticus JOP 1030-1</name>
    <dbReference type="NCBI Taxonomy" id="1450539"/>
    <lineage>
        <taxon>Eukaryota</taxon>
        <taxon>Fungi</taxon>
        <taxon>Dikarya</taxon>
        <taxon>Ascomycota</taxon>
        <taxon>Pezizomycotina</taxon>
        <taxon>Eurotiomycetes</taxon>
        <taxon>Eurotiomycetidae</taxon>
        <taxon>Eurotiales</taxon>
        <taxon>Aspergillaceae</taxon>
        <taxon>Aspergillus</taxon>
        <taxon>Aspergillus subgen. Circumdati</taxon>
    </lineage>
</organism>
<dbReference type="Gene3D" id="3.40.630.30">
    <property type="match status" value="1"/>
</dbReference>
<keyword evidence="4" id="KW-1185">Reference proteome</keyword>
<dbReference type="OrthoDB" id="410198at2759"/>
<protein>
    <recommendedName>
        <fullName evidence="2">N-acetyltransferase domain-containing protein</fullName>
    </recommendedName>
</protein>
<dbReference type="PROSITE" id="PS51186">
    <property type="entry name" value="GNAT"/>
    <property type="match status" value="1"/>
</dbReference>